<evidence type="ECO:0000256" key="9">
    <source>
        <dbReference type="PROSITE-ProRule" id="PRU01091"/>
    </source>
</evidence>
<evidence type="ECO:0000256" key="4">
    <source>
        <dbReference type="ARBA" id="ARBA00023015"/>
    </source>
</evidence>
<keyword evidence="4" id="KW-0805">Transcription regulation</keyword>
<evidence type="ECO:0000259" key="11">
    <source>
        <dbReference type="PROSITE" id="PS51755"/>
    </source>
</evidence>
<proteinExistence type="predicted"/>
<dbReference type="SMART" id="SM00862">
    <property type="entry name" value="Trans_reg_C"/>
    <property type="match status" value="1"/>
</dbReference>
<evidence type="ECO:0000259" key="10">
    <source>
        <dbReference type="PROSITE" id="PS50110"/>
    </source>
</evidence>
<dbReference type="PANTHER" id="PTHR48111">
    <property type="entry name" value="REGULATOR OF RPOS"/>
    <property type="match status" value="1"/>
</dbReference>
<comment type="function">
    <text evidence="7">This protein is a positive regulator for the phosphate regulon. Transcription of this operon is positively regulated by PhoB and PhoR when phosphate is limited.</text>
</comment>
<evidence type="ECO:0000313" key="12">
    <source>
        <dbReference type="EMBL" id="MBD3868642.1"/>
    </source>
</evidence>
<dbReference type="Gene3D" id="1.10.10.10">
    <property type="entry name" value="Winged helix-like DNA-binding domain superfamily/Winged helix DNA-binding domain"/>
    <property type="match status" value="1"/>
</dbReference>
<dbReference type="FunFam" id="1.10.10.10:FF:000018">
    <property type="entry name" value="DNA-binding response regulator ResD"/>
    <property type="match status" value="1"/>
</dbReference>
<evidence type="ECO:0000313" key="13">
    <source>
        <dbReference type="Proteomes" id="UP000648239"/>
    </source>
</evidence>
<dbReference type="InterPro" id="IPR016032">
    <property type="entry name" value="Sig_transdc_resp-reg_C-effctor"/>
</dbReference>
<keyword evidence="2 8" id="KW-0597">Phosphoprotein</keyword>
<dbReference type="PROSITE" id="PS51755">
    <property type="entry name" value="OMPR_PHOB"/>
    <property type="match status" value="1"/>
</dbReference>
<accession>A0A8J6Y1U2</accession>
<dbReference type="Gene3D" id="3.40.50.2300">
    <property type="match status" value="1"/>
</dbReference>
<evidence type="ECO:0000256" key="8">
    <source>
        <dbReference type="PROSITE-ProRule" id="PRU00169"/>
    </source>
</evidence>
<dbReference type="InterPro" id="IPR001789">
    <property type="entry name" value="Sig_transdc_resp-reg_receiver"/>
</dbReference>
<evidence type="ECO:0000256" key="2">
    <source>
        <dbReference type="ARBA" id="ARBA00022553"/>
    </source>
</evidence>
<dbReference type="InterPro" id="IPR036388">
    <property type="entry name" value="WH-like_DNA-bd_sf"/>
</dbReference>
<evidence type="ECO:0000256" key="7">
    <source>
        <dbReference type="ARBA" id="ARBA00024735"/>
    </source>
</evidence>
<dbReference type="GO" id="GO:0006355">
    <property type="term" value="P:regulation of DNA-templated transcription"/>
    <property type="evidence" value="ECO:0007669"/>
    <property type="project" value="InterPro"/>
</dbReference>
<dbReference type="GO" id="GO:0000976">
    <property type="term" value="F:transcription cis-regulatory region binding"/>
    <property type="evidence" value="ECO:0007669"/>
    <property type="project" value="TreeGrafter"/>
</dbReference>
<comment type="caution">
    <text evidence="12">The sequence shown here is derived from an EMBL/GenBank/DDBJ whole genome shotgun (WGS) entry which is preliminary data.</text>
</comment>
<evidence type="ECO:0000256" key="3">
    <source>
        <dbReference type="ARBA" id="ARBA00023012"/>
    </source>
</evidence>
<feature type="domain" description="OmpR/PhoB-type" evidence="11">
    <location>
        <begin position="135"/>
        <end position="234"/>
    </location>
</feature>
<dbReference type="CDD" id="cd00383">
    <property type="entry name" value="trans_reg_C"/>
    <property type="match status" value="1"/>
</dbReference>
<feature type="modified residue" description="4-aspartylphosphate" evidence="8">
    <location>
        <position position="60"/>
    </location>
</feature>
<dbReference type="InterPro" id="IPR039420">
    <property type="entry name" value="WalR-like"/>
</dbReference>
<dbReference type="Pfam" id="PF00072">
    <property type="entry name" value="Response_reg"/>
    <property type="match status" value="1"/>
</dbReference>
<dbReference type="EMBL" id="JACXWD010000038">
    <property type="protein sequence ID" value="MBD3868642.1"/>
    <property type="molecule type" value="Genomic_DNA"/>
</dbReference>
<feature type="domain" description="Response regulatory" evidence="10">
    <location>
        <begin position="11"/>
        <end position="125"/>
    </location>
</feature>
<dbReference type="SUPFAM" id="SSF52172">
    <property type="entry name" value="CheY-like"/>
    <property type="match status" value="1"/>
</dbReference>
<evidence type="ECO:0000256" key="1">
    <source>
        <dbReference type="ARBA" id="ARBA00013332"/>
    </source>
</evidence>
<feature type="DNA-binding region" description="OmpR/PhoB-type" evidence="9">
    <location>
        <begin position="135"/>
        <end position="234"/>
    </location>
</feature>
<organism evidence="12 13">
    <name type="scientific">Candidatus Polarisedimenticola svalbardensis</name>
    <dbReference type="NCBI Taxonomy" id="2886004"/>
    <lineage>
        <taxon>Bacteria</taxon>
        <taxon>Pseudomonadati</taxon>
        <taxon>Acidobacteriota</taxon>
        <taxon>Candidatus Polarisedimenticolia</taxon>
        <taxon>Candidatus Polarisedimenticolales</taxon>
        <taxon>Candidatus Polarisedimenticolaceae</taxon>
        <taxon>Candidatus Polarisedimenticola</taxon>
    </lineage>
</organism>
<dbReference type="InterPro" id="IPR001867">
    <property type="entry name" value="OmpR/PhoB-type_DNA-bd"/>
</dbReference>
<dbReference type="Pfam" id="PF00486">
    <property type="entry name" value="Trans_reg_C"/>
    <property type="match status" value="1"/>
</dbReference>
<dbReference type="SMART" id="SM00448">
    <property type="entry name" value="REC"/>
    <property type="match status" value="1"/>
</dbReference>
<dbReference type="Proteomes" id="UP000648239">
    <property type="component" value="Unassembled WGS sequence"/>
</dbReference>
<keyword evidence="5 9" id="KW-0238">DNA-binding</keyword>
<protein>
    <recommendedName>
        <fullName evidence="1">Phosphate regulon transcriptional regulatory protein PhoB</fullName>
    </recommendedName>
</protein>
<reference evidence="12 13" key="1">
    <citation type="submission" date="2020-08" db="EMBL/GenBank/DDBJ databases">
        <title>Acidobacteriota in marine sediments use diverse sulfur dissimilation pathways.</title>
        <authorList>
            <person name="Wasmund K."/>
        </authorList>
    </citation>
    <scope>NUCLEOTIDE SEQUENCE [LARGE SCALE GENOMIC DNA]</scope>
    <source>
        <strain evidence="12">MAG AM4</strain>
    </source>
</reference>
<gene>
    <name evidence="12" type="ORF">IFK94_11005</name>
</gene>
<dbReference type="SUPFAM" id="SSF46894">
    <property type="entry name" value="C-terminal effector domain of the bipartite response regulators"/>
    <property type="match status" value="1"/>
</dbReference>
<evidence type="ECO:0000256" key="6">
    <source>
        <dbReference type="ARBA" id="ARBA00023163"/>
    </source>
</evidence>
<dbReference type="CDD" id="cd17574">
    <property type="entry name" value="REC_OmpR"/>
    <property type="match status" value="1"/>
</dbReference>
<name>A0A8J6Y1U2_9BACT</name>
<dbReference type="Gene3D" id="6.10.250.690">
    <property type="match status" value="1"/>
</dbReference>
<dbReference type="PROSITE" id="PS50110">
    <property type="entry name" value="RESPONSE_REGULATORY"/>
    <property type="match status" value="1"/>
</dbReference>
<dbReference type="GO" id="GO:0000156">
    <property type="term" value="F:phosphorelay response regulator activity"/>
    <property type="evidence" value="ECO:0007669"/>
    <property type="project" value="TreeGrafter"/>
</dbReference>
<evidence type="ECO:0000256" key="5">
    <source>
        <dbReference type="ARBA" id="ARBA00023125"/>
    </source>
</evidence>
<keyword evidence="3" id="KW-0902">Two-component regulatory system</keyword>
<dbReference type="InterPro" id="IPR011006">
    <property type="entry name" value="CheY-like_superfamily"/>
</dbReference>
<dbReference type="PANTHER" id="PTHR48111:SF1">
    <property type="entry name" value="TWO-COMPONENT RESPONSE REGULATOR ORR33"/>
    <property type="match status" value="1"/>
</dbReference>
<dbReference type="GO" id="GO:0005829">
    <property type="term" value="C:cytosol"/>
    <property type="evidence" value="ECO:0007669"/>
    <property type="project" value="TreeGrafter"/>
</dbReference>
<keyword evidence="6" id="KW-0804">Transcription</keyword>
<dbReference type="FunFam" id="3.40.50.2300:FF:000001">
    <property type="entry name" value="DNA-binding response regulator PhoB"/>
    <property type="match status" value="1"/>
</dbReference>
<dbReference type="AlphaFoldDB" id="A0A8J6Y1U2"/>
<sequence>MEDSGNREGIKVLIVEDDESMGIALRDGFEYEGFDVTLARDGEIGMDKATSANPDLIILDVMLPKKSGLDICKKIRSDGNNVPIIMLTARGQEIDKVLGLKLGADDYVTKPFSFLELMARVEALLRRSAPRESKLDHAEFGDIAADFKKCEVTKSGKLLELTPRELELLRFMIEHEGDVVSRDQLLDAVWGYEKMPFTRTVDMHIAKLRKKIEDNPAEPKYLVTVHRYGYKFKR</sequence>
<dbReference type="GO" id="GO:0032993">
    <property type="term" value="C:protein-DNA complex"/>
    <property type="evidence" value="ECO:0007669"/>
    <property type="project" value="TreeGrafter"/>
</dbReference>